<evidence type="ECO:0000256" key="1">
    <source>
        <dbReference type="SAM" id="MobiDB-lite"/>
    </source>
</evidence>
<proteinExistence type="predicted"/>
<comment type="caution">
    <text evidence="2">The sequence shown here is derived from an EMBL/GenBank/DDBJ whole genome shotgun (WGS) entry which is preliminary data.</text>
</comment>
<dbReference type="AlphaFoldDB" id="A0A8T0IMI9"/>
<gene>
    <name evidence="2" type="ORF">KC19_3G153100</name>
</gene>
<dbReference type="Proteomes" id="UP000822688">
    <property type="component" value="Chromosome 3"/>
</dbReference>
<protein>
    <submittedName>
        <fullName evidence="2">Uncharacterized protein</fullName>
    </submittedName>
</protein>
<feature type="compositionally biased region" description="Acidic residues" evidence="1">
    <location>
        <begin position="119"/>
        <end position="133"/>
    </location>
</feature>
<evidence type="ECO:0000313" key="2">
    <source>
        <dbReference type="EMBL" id="KAG0583663.1"/>
    </source>
</evidence>
<feature type="compositionally biased region" description="Basic and acidic residues" evidence="1">
    <location>
        <begin position="184"/>
        <end position="194"/>
    </location>
</feature>
<feature type="region of interest" description="Disordered" evidence="1">
    <location>
        <begin position="172"/>
        <end position="217"/>
    </location>
</feature>
<feature type="compositionally biased region" description="Basic and acidic residues" evidence="1">
    <location>
        <begin position="108"/>
        <end position="117"/>
    </location>
</feature>
<feature type="region of interest" description="Disordered" evidence="1">
    <location>
        <begin position="97"/>
        <end position="135"/>
    </location>
</feature>
<sequence>MSGDREECYLPIQRPLKADGHVCIGPARYESLYHEEFTAPKESDYPTPKSGGGWHRSASKQVYTHTPYKTGQSLYSVEFSRVEVPGQSDYQPLRKRVDPWLSEFPEEPETKKDRCGIEMDQDGPDGPPDIEDTLTDRRKCCHSDHKRYVPTAEKPLQYPYSLFDPEFVEYDEHLTPPTTPVKPYPERLTEDDVRNNPPSEWKGTKGFFTPEPGGNSSKLGVRAAEEYYKLVRPLEGTLSAMNATKSIKSKFMM</sequence>
<dbReference type="EMBL" id="CM026423">
    <property type="protein sequence ID" value="KAG0583663.1"/>
    <property type="molecule type" value="Genomic_DNA"/>
</dbReference>
<evidence type="ECO:0000313" key="3">
    <source>
        <dbReference type="Proteomes" id="UP000822688"/>
    </source>
</evidence>
<accession>A0A8T0IMI9</accession>
<reference evidence="2" key="1">
    <citation type="submission" date="2020-06" db="EMBL/GenBank/DDBJ databases">
        <title>WGS assembly of Ceratodon purpureus strain R40.</title>
        <authorList>
            <person name="Carey S.B."/>
            <person name="Jenkins J."/>
            <person name="Shu S."/>
            <person name="Lovell J.T."/>
            <person name="Sreedasyam A."/>
            <person name="Maumus F."/>
            <person name="Tiley G.P."/>
            <person name="Fernandez-Pozo N."/>
            <person name="Barry K."/>
            <person name="Chen C."/>
            <person name="Wang M."/>
            <person name="Lipzen A."/>
            <person name="Daum C."/>
            <person name="Saski C.A."/>
            <person name="Payton A.C."/>
            <person name="Mcbreen J.C."/>
            <person name="Conrad R.E."/>
            <person name="Kollar L.M."/>
            <person name="Olsson S."/>
            <person name="Huttunen S."/>
            <person name="Landis J.B."/>
            <person name="Wickett N.J."/>
            <person name="Johnson M.G."/>
            <person name="Rensing S.A."/>
            <person name="Grimwood J."/>
            <person name="Schmutz J."/>
            <person name="Mcdaniel S.F."/>
        </authorList>
    </citation>
    <scope>NUCLEOTIDE SEQUENCE</scope>
    <source>
        <strain evidence="2">R40</strain>
    </source>
</reference>
<name>A0A8T0IMI9_CERPU</name>
<keyword evidence="3" id="KW-1185">Reference proteome</keyword>
<organism evidence="2 3">
    <name type="scientific">Ceratodon purpureus</name>
    <name type="common">Fire moss</name>
    <name type="synonym">Dicranum purpureum</name>
    <dbReference type="NCBI Taxonomy" id="3225"/>
    <lineage>
        <taxon>Eukaryota</taxon>
        <taxon>Viridiplantae</taxon>
        <taxon>Streptophyta</taxon>
        <taxon>Embryophyta</taxon>
        <taxon>Bryophyta</taxon>
        <taxon>Bryophytina</taxon>
        <taxon>Bryopsida</taxon>
        <taxon>Dicranidae</taxon>
        <taxon>Pseudoditrichales</taxon>
        <taxon>Ditrichaceae</taxon>
        <taxon>Ceratodon</taxon>
    </lineage>
</organism>